<dbReference type="AlphaFoldDB" id="A0AA38HFP5"/>
<feature type="domain" description="DUF7587" evidence="1">
    <location>
        <begin position="12"/>
        <end position="193"/>
    </location>
</feature>
<keyword evidence="3" id="KW-1185">Reference proteome</keyword>
<gene>
    <name evidence="2" type="ORF">MKK02DRAFT_39605</name>
</gene>
<evidence type="ECO:0000313" key="2">
    <source>
        <dbReference type="EMBL" id="KAI9639307.1"/>
    </source>
</evidence>
<dbReference type="Proteomes" id="UP001164286">
    <property type="component" value="Unassembled WGS sequence"/>
</dbReference>
<name>A0AA38HFP5_9TREE</name>
<dbReference type="InterPro" id="IPR056009">
    <property type="entry name" value="DUF7587"/>
</dbReference>
<comment type="caution">
    <text evidence="2">The sequence shown here is derived from an EMBL/GenBank/DDBJ whole genome shotgun (WGS) entry which is preliminary data.</text>
</comment>
<dbReference type="Pfam" id="PF24494">
    <property type="entry name" value="DUF7587"/>
    <property type="match status" value="1"/>
</dbReference>
<sequence>MHTTTSSIQGNEHRLLYRVHDDSSAAPLTRKGFTATSPEFHYKGGVIPAEVWHKEYQGLQEVDSLVDNKHVLESIAAHVSGGWKGYHSAKAGPSDWISTSMSFQWAVWEVVRRLVILGRDSVGMSVITAKPYNPYYVGMQAVWLKAADAIEALGEKVYLTRKECRALAFARASSEVVYLGKIFERDIMTHTEWTLENLPRNLRVSMEAFFKPKKQWVRGGTWVDQLVFKPKDSYSQAAAKIQERREGLGRLRGGGQ</sequence>
<evidence type="ECO:0000313" key="3">
    <source>
        <dbReference type="Proteomes" id="UP001164286"/>
    </source>
</evidence>
<organism evidence="2 3">
    <name type="scientific">Dioszegia hungarica</name>
    <dbReference type="NCBI Taxonomy" id="4972"/>
    <lineage>
        <taxon>Eukaryota</taxon>
        <taxon>Fungi</taxon>
        <taxon>Dikarya</taxon>
        <taxon>Basidiomycota</taxon>
        <taxon>Agaricomycotina</taxon>
        <taxon>Tremellomycetes</taxon>
        <taxon>Tremellales</taxon>
        <taxon>Bulleribasidiaceae</taxon>
        <taxon>Dioszegia</taxon>
    </lineage>
</organism>
<accession>A0AA38HFP5</accession>
<dbReference type="GeneID" id="77729885"/>
<reference evidence="2" key="1">
    <citation type="journal article" date="2022" name="G3 (Bethesda)">
        <title>High quality genome of the basidiomycete yeast Dioszegia hungarica PDD-24b-2 isolated from cloud water.</title>
        <authorList>
            <person name="Jarrige D."/>
            <person name="Haridas S."/>
            <person name="Bleykasten-Grosshans C."/>
            <person name="Joly M."/>
            <person name="Nadalig T."/>
            <person name="Sancelme M."/>
            <person name="Vuilleumier S."/>
            <person name="Grigoriev I.V."/>
            <person name="Amato P."/>
            <person name="Bringel F."/>
        </authorList>
    </citation>
    <scope>NUCLEOTIDE SEQUENCE</scope>
    <source>
        <strain evidence="2">PDD-24b-2</strain>
    </source>
</reference>
<proteinExistence type="predicted"/>
<evidence type="ECO:0000259" key="1">
    <source>
        <dbReference type="Pfam" id="PF24494"/>
    </source>
</evidence>
<protein>
    <recommendedName>
        <fullName evidence="1">DUF7587 domain-containing protein</fullName>
    </recommendedName>
</protein>
<dbReference type="EMBL" id="JAKWFO010000001">
    <property type="protein sequence ID" value="KAI9639307.1"/>
    <property type="molecule type" value="Genomic_DNA"/>
</dbReference>
<dbReference type="RefSeq" id="XP_052949084.1">
    <property type="nucleotide sequence ID" value="XM_053090680.1"/>
</dbReference>